<evidence type="ECO:0000313" key="6">
    <source>
        <dbReference type="EMBL" id="TWB46947.1"/>
    </source>
</evidence>
<evidence type="ECO:0000256" key="2">
    <source>
        <dbReference type="ARBA" id="ARBA00022989"/>
    </source>
</evidence>
<feature type="transmembrane region" description="Helical" evidence="4">
    <location>
        <begin position="303"/>
        <end position="326"/>
    </location>
</feature>
<dbReference type="Pfam" id="PF07690">
    <property type="entry name" value="MFS_1"/>
    <property type="match status" value="1"/>
</dbReference>
<feature type="transmembrane region" description="Helical" evidence="4">
    <location>
        <begin position="45"/>
        <end position="64"/>
    </location>
</feature>
<dbReference type="InterPro" id="IPR036259">
    <property type="entry name" value="MFS_trans_sf"/>
</dbReference>
<feature type="transmembrane region" description="Helical" evidence="4">
    <location>
        <begin position="367"/>
        <end position="388"/>
    </location>
</feature>
<organism evidence="6 7">
    <name type="scientific">Nitrospirillum amazonense</name>
    <dbReference type="NCBI Taxonomy" id="28077"/>
    <lineage>
        <taxon>Bacteria</taxon>
        <taxon>Pseudomonadati</taxon>
        <taxon>Pseudomonadota</taxon>
        <taxon>Alphaproteobacteria</taxon>
        <taxon>Rhodospirillales</taxon>
        <taxon>Azospirillaceae</taxon>
        <taxon>Nitrospirillum</taxon>
    </lineage>
</organism>
<dbReference type="EMBL" id="VITT01000040">
    <property type="protein sequence ID" value="TWB46947.1"/>
    <property type="molecule type" value="Genomic_DNA"/>
</dbReference>
<keyword evidence="1 4" id="KW-0812">Transmembrane</keyword>
<dbReference type="AlphaFoldDB" id="A0A560HKB1"/>
<dbReference type="Proteomes" id="UP000318050">
    <property type="component" value="Unassembled WGS sequence"/>
</dbReference>
<feature type="transmembrane region" description="Helical" evidence="4">
    <location>
        <begin position="12"/>
        <end position="33"/>
    </location>
</feature>
<dbReference type="GO" id="GO:0022857">
    <property type="term" value="F:transmembrane transporter activity"/>
    <property type="evidence" value="ECO:0007669"/>
    <property type="project" value="InterPro"/>
</dbReference>
<dbReference type="InterPro" id="IPR020846">
    <property type="entry name" value="MFS_dom"/>
</dbReference>
<evidence type="ECO:0000313" key="7">
    <source>
        <dbReference type="Proteomes" id="UP000318050"/>
    </source>
</evidence>
<dbReference type="SUPFAM" id="SSF103473">
    <property type="entry name" value="MFS general substrate transporter"/>
    <property type="match status" value="1"/>
</dbReference>
<dbReference type="InterPro" id="IPR011701">
    <property type="entry name" value="MFS"/>
</dbReference>
<keyword evidence="3 4" id="KW-0472">Membrane</keyword>
<keyword evidence="2 4" id="KW-1133">Transmembrane helix</keyword>
<dbReference type="InterPro" id="IPR050327">
    <property type="entry name" value="Proton-linked_MCT"/>
</dbReference>
<accession>A0A560HKB1</accession>
<feature type="transmembrane region" description="Helical" evidence="4">
    <location>
        <begin position="134"/>
        <end position="156"/>
    </location>
</feature>
<gene>
    <name evidence="6" type="ORF">FBZ92_1405</name>
</gene>
<feature type="transmembrane region" description="Helical" evidence="4">
    <location>
        <begin position="280"/>
        <end position="297"/>
    </location>
</feature>
<dbReference type="PANTHER" id="PTHR11360">
    <property type="entry name" value="MONOCARBOXYLATE TRANSPORTER"/>
    <property type="match status" value="1"/>
</dbReference>
<feature type="transmembrane region" description="Helical" evidence="4">
    <location>
        <begin position="250"/>
        <end position="268"/>
    </location>
</feature>
<sequence length="413" mass="42287">MSSPKRLQVTIAAALCMAVGMSAIFMGSFPVFLGPVSRDLAWGQAVFPQVITVVSVCSALLMPLTGRLIDRIGVRWPVAIGLALVALGMTLLSGVRQADGLFWIAAISLGMGASLSGPPAFVGLMSSWYTGNRALALSIVLSLAPMCSQAAVAPAVQRLITTMGWREAYRILAGVVLVLGLFASLTSLRPNPTAVAPAPDRVKGTPRHAVRTGTFWLLAAASCFSSGPLIGFSVHTVGWLTSRGVSPETASTILSALFLSGVAGALLSGSAVDRTQSLRVVQIFFALPLLGLALMASTTATPLLLAGAALIGFGMSASTGLCPFLVTRYFGLKGPAEIFGFILALTMVAIGVAPVLIGLGFDSTGSYADPIAAVAVAVAFSTLCIGLLDRVGITKGKAGAESQIPPLASGGRQ</sequence>
<feature type="transmembrane region" description="Helical" evidence="4">
    <location>
        <begin position="76"/>
        <end position="95"/>
    </location>
</feature>
<feature type="transmembrane region" description="Helical" evidence="4">
    <location>
        <begin position="101"/>
        <end position="122"/>
    </location>
</feature>
<comment type="caution">
    <text evidence="6">The sequence shown here is derived from an EMBL/GenBank/DDBJ whole genome shotgun (WGS) entry which is preliminary data.</text>
</comment>
<feature type="domain" description="Major facilitator superfamily (MFS) profile" evidence="5">
    <location>
        <begin position="6"/>
        <end position="392"/>
    </location>
</feature>
<dbReference type="PROSITE" id="PS50850">
    <property type="entry name" value="MFS"/>
    <property type="match status" value="1"/>
</dbReference>
<evidence type="ECO:0000256" key="4">
    <source>
        <dbReference type="SAM" id="Phobius"/>
    </source>
</evidence>
<dbReference type="Gene3D" id="1.20.1250.20">
    <property type="entry name" value="MFS general substrate transporter like domains"/>
    <property type="match status" value="2"/>
</dbReference>
<evidence type="ECO:0000259" key="5">
    <source>
        <dbReference type="PROSITE" id="PS50850"/>
    </source>
</evidence>
<reference evidence="6 7" key="1">
    <citation type="submission" date="2019-06" db="EMBL/GenBank/DDBJ databases">
        <title>Genomic Encyclopedia of Type Strains, Phase IV (KMG-V): Genome sequencing to study the core and pangenomes of soil and plant-associated prokaryotes.</title>
        <authorList>
            <person name="Whitman W."/>
        </authorList>
    </citation>
    <scope>NUCLEOTIDE SEQUENCE [LARGE SCALE GENOMIC DNA]</scope>
    <source>
        <strain evidence="6 7">BR 11140</strain>
    </source>
</reference>
<protein>
    <submittedName>
        <fullName evidence="6">MFS family arabinose efflux permease</fullName>
    </submittedName>
</protein>
<feature type="transmembrane region" description="Helical" evidence="4">
    <location>
        <begin position="338"/>
        <end position="361"/>
    </location>
</feature>
<dbReference type="PANTHER" id="PTHR11360:SF284">
    <property type="entry name" value="EG:103B4.3 PROTEIN-RELATED"/>
    <property type="match status" value="1"/>
</dbReference>
<name>A0A560HKB1_9PROT</name>
<evidence type="ECO:0000256" key="1">
    <source>
        <dbReference type="ARBA" id="ARBA00022692"/>
    </source>
</evidence>
<evidence type="ECO:0000256" key="3">
    <source>
        <dbReference type="ARBA" id="ARBA00023136"/>
    </source>
</evidence>
<proteinExistence type="predicted"/>
<dbReference type="OrthoDB" id="146345at2"/>
<feature type="transmembrane region" description="Helical" evidence="4">
    <location>
        <begin position="209"/>
        <end position="230"/>
    </location>
</feature>
<feature type="transmembrane region" description="Helical" evidence="4">
    <location>
        <begin position="168"/>
        <end position="188"/>
    </location>
</feature>